<dbReference type="RefSeq" id="WP_010453046.1">
    <property type="nucleotide sequence ID" value="NZ_CP087202.1"/>
</dbReference>
<evidence type="ECO:0000256" key="1">
    <source>
        <dbReference type="SAM" id="MobiDB-lite"/>
    </source>
</evidence>
<gene>
    <name evidence="2" type="ORF">SAMN05216581_4618</name>
</gene>
<proteinExistence type="predicted"/>
<protein>
    <submittedName>
        <fullName evidence="2">Uncharacterized protein</fullName>
    </submittedName>
</protein>
<sequence>MNINKISTPQIYNSPSIKTSSTQSPQKDTFPNVLNDTASKEDQVSISAAGSNLSDAMDPPLPLGAMPDWLGGYAIQVDMELGPLRPGGLPENRKFSNLSSGERNEYFTLLESHIHNLYERHGLTDSESINAALNSRSTNEKLHQEFLEGIRNDPRMSELVGRLGIALY</sequence>
<dbReference type="OrthoDB" id="9972817at2"/>
<evidence type="ECO:0000313" key="3">
    <source>
        <dbReference type="Proteomes" id="UP000182272"/>
    </source>
</evidence>
<evidence type="ECO:0000313" key="2">
    <source>
        <dbReference type="EMBL" id="SEI21777.1"/>
    </source>
</evidence>
<organism evidence="2 3">
    <name type="scientific">Pseudomonas asplenii</name>
    <dbReference type="NCBI Taxonomy" id="53407"/>
    <lineage>
        <taxon>Bacteria</taxon>
        <taxon>Pseudomonadati</taxon>
        <taxon>Pseudomonadota</taxon>
        <taxon>Gammaproteobacteria</taxon>
        <taxon>Pseudomonadales</taxon>
        <taxon>Pseudomonadaceae</taxon>
        <taxon>Pseudomonas</taxon>
    </lineage>
</organism>
<reference evidence="2 3" key="1">
    <citation type="submission" date="2016-10" db="EMBL/GenBank/DDBJ databases">
        <authorList>
            <person name="de Groot N.N."/>
        </authorList>
    </citation>
    <scope>NUCLEOTIDE SEQUENCE [LARGE SCALE GENOMIC DNA]</scope>
    <source>
        <strain evidence="2 3">LMG 2158</strain>
    </source>
</reference>
<feature type="region of interest" description="Disordered" evidence="1">
    <location>
        <begin position="1"/>
        <end position="43"/>
    </location>
</feature>
<feature type="compositionally biased region" description="Polar residues" evidence="1">
    <location>
        <begin position="1"/>
        <end position="37"/>
    </location>
</feature>
<name>A0A1H6P9U5_9PSED</name>
<dbReference type="Proteomes" id="UP000182272">
    <property type="component" value="Chromosome I"/>
</dbReference>
<accession>A0A1H6P9U5</accession>
<dbReference type="AlphaFoldDB" id="A0A1H6P9U5"/>
<dbReference type="EMBL" id="LT629972">
    <property type="protein sequence ID" value="SEI21777.1"/>
    <property type="molecule type" value="Genomic_DNA"/>
</dbReference>